<dbReference type="GO" id="GO:0003729">
    <property type="term" value="F:mRNA binding"/>
    <property type="evidence" value="ECO:0007669"/>
    <property type="project" value="TreeGrafter"/>
</dbReference>
<keyword evidence="4" id="KW-0175">Coiled coil</keyword>
<sequence>MVSNNINVEQRLDQAANYDTHQHSFQLVKDIQDAIINNNFVEADSLIIELVQLQRNLTMKNKYKKDETVELKNKNQIHLSELENIRYRAKFLQHELTETLNFETKYHLIKLLPLEEYLSISDDKETNQHRLMINRLNYELESRKKLREKEIKNKLIDNNLKTSKKVLQDKLEKIDAQIEQFIKATEDLQDTFGLKITKKHVLKKKGKFLPNKLSTMFLSLVDFDDKNEKVISIEIEGDQTEARSISNILKKKKEEKKINENVEKMDIDEITGGNDDVEDEEEEDETEINITKIHPLQVIVTLLKTGVKLVFSFLTESEAILVKPILTSNLEFIPSSYILDFDNSWGVYKKFTGNLEKISQNFVSEDGSPYLWAQQWTGDVSILPNCSNSEIFKVNTKTFDLINSRYLTLRMLDDQLKQLKAGNPKLQVPKSGNKFETTLNLQQNYPKVSPIWKIINFTSGQTSQNLHAMKNEALHFKKIEFEINIKIDKFKDIFDNFSLDLLLGYQLVKMSTCFENFIKHFFDGAGTNTSGDGGAGNDEADIEEEISKMYRIF</sequence>
<evidence type="ECO:0000256" key="1">
    <source>
        <dbReference type="ARBA" id="ARBA00004123"/>
    </source>
</evidence>
<evidence type="ECO:0000256" key="4">
    <source>
        <dbReference type="SAM" id="Coils"/>
    </source>
</evidence>
<evidence type="ECO:0000256" key="3">
    <source>
        <dbReference type="ARBA" id="ARBA00023242"/>
    </source>
</evidence>
<accession>A0AAD5UC70</accession>
<keyword evidence="6" id="KW-1185">Reference proteome</keyword>
<dbReference type="Proteomes" id="UP001211065">
    <property type="component" value="Unassembled WGS sequence"/>
</dbReference>
<dbReference type="Pfam" id="PF09766">
    <property type="entry name" value="FmiP_Thoc5"/>
    <property type="match status" value="1"/>
</dbReference>
<comment type="similarity">
    <text evidence="2">Belongs to the THOC5 family.</text>
</comment>
<reference evidence="5" key="1">
    <citation type="submission" date="2020-05" db="EMBL/GenBank/DDBJ databases">
        <title>Phylogenomic resolution of chytrid fungi.</title>
        <authorList>
            <person name="Stajich J.E."/>
            <person name="Amses K."/>
            <person name="Simmons R."/>
            <person name="Seto K."/>
            <person name="Myers J."/>
            <person name="Bonds A."/>
            <person name="Quandt C.A."/>
            <person name="Barry K."/>
            <person name="Liu P."/>
            <person name="Grigoriev I."/>
            <person name="Longcore J.E."/>
            <person name="James T.Y."/>
        </authorList>
    </citation>
    <scope>NUCLEOTIDE SEQUENCE</scope>
    <source>
        <strain evidence="5">JEL0476</strain>
    </source>
</reference>
<comment type="subcellular location">
    <subcellularLocation>
        <location evidence="1">Nucleus</location>
    </subcellularLocation>
</comment>
<feature type="coiled-coil region" evidence="4">
    <location>
        <begin position="164"/>
        <end position="191"/>
    </location>
</feature>
<evidence type="ECO:0000313" key="5">
    <source>
        <dbReference type="EMBL" id="KAJ3228292.1"/>
    </source>
</evidence>
<dbReference type="PANTHER" id="PTHR13375">
    <property type="entry name" value="FMS INTERACTING PROTEIN"/>
    <property type="match status" value="1"/>
</dbReference>
<dbReference type="AlphaFoldDB" id="A0AAD5UC70"/>
<dbReference type="EMBL" id="JADGJW010000003">
    <property type="protein sequence ID" value="KAJ3228292.1"/>
    <property type="molecule type" value="Genomic_DNA"/>
</dbReference>
<dbReference type="InterPro" id="IPR019163">
    <property type="entry name" value="THO_Thoc5"/>
</dbReference>
<evidence type="ECO:0000256" key="2">
    <source>
        <dbReference type="ARBA" id="ARBA00008044"/>
    </source>
</evidence>
<organism evidence="5 6">
    <name type="scientific">Clydaea vesicula</name>
    <dbReference type="NCBI Taxonomy" id="447962"/>
    <lineage>
        <taxon>Eukaryota</taxon>
        <taxon>Fungi</taxon>
        <taxon>Fungi incertae sedis</taxon>
        <taxon>Chytridiomycota</taxon>
        <taxon>Chytridiomycota incertae sedis</taxon>
        <taxon>Chytridiomycetes</taxon>
        <taxon>Lobulomycetales</taxon>
        <taxon>Lobulomycetaceae</taxon>
        <taxon>Clydaea</taxon>
    </lineage>
</organism>
<protein>
    <submittedName>
        <fullName evidence="5">THO complex subunit 5</fullName>
    </submittedName>
</protein>
<dbReference type="PANTHER" id="PTHR13375:SF3">
    <property type="entry name" value="THO COMPLEX SUBUNIT 5 HOMOLOG"/>
    <property type="match status" value="1"/>
</dbReference>
<proteinExistence type="inferred from homology"/>
<evidence type="ECO:0000313" key="6">
    <source>
        <dbReference type="Proteomes" id="UP001211065"/>
    </source>
</evidence>
<dbReference type="GO" id="GO:0006406">
    <property type="term" value="P:mRNA export from nucleus"/>
    <property type="evidence" value="ECO:0007669"/>
    <property type="project" value="TreeGrafter"/>
</dbReference>
<keyword evidence="3" id="KW-0539">Nucleus</keyword>
<name>A0AAD5UC70_9FUNG</name>
<dbReference type="GO" id="GO:0000445">
    <property type="term" value="C:THO complex part of transcription export complex"/>
    <property type="evidence" value="ECO:0007669"/>
    <property type="project" value="TreeGrafter"/>
</dbReference>
<gene>
    <name evidence="5" type="primary">THOC5</name>
    <name evidence="5" type="ORF">HK099_004285</name>
</gene>
<comment type="caution">
    <text evidence="5">The sequence shown here is derived from an EMBL/GenBank/DDBJ whole genome shotgun (WGS) entry which is preliminary data.</text>
</comment>